<dbReference type="OrthoDB" id="4549381at2"/>
<gene>
    <name evidence="1" type="ORF">NRB56_75190</name>
</gene>
<protein>
    <submittedName>
        <fullName evidence="1">Uncharacterized protein</fullName>
    </submittedName>
</protein>
<dbReference type="RefSeq" id="WP_153349125.1">
    <property type="nucleotide sequence ID" value="NZ_WEGI01000026.1"/>
</dbReference>
<sequence length="141" mass="15212">MPDTPADRYNIHVGGSVSGQVTVGQGNTVNRIEAGRDAALVSESEITELRGEFDRVRAQLPADGAVADQAREHLDDLEEAVTASQPDLTTMEYVRKWFARKLPQFAGAVTGLIVHPIVGRLVEAAGSALAADFRRRFGPDQ</sequence>
<proteinExistence type="predicted"/>
<dbReference type="EMBL" id="WEGI01000026">
    <property type="protein sequence ID" value="MQY31907.1"/>
    <property type="molecule type" value="Genomic_DNA"/>
</dbReference>
<comment type="caution">
    <text evidence="1">The sequence shown here is derived from an EMBL/GenBank/DDBJ whole genome shotgun (WGS) entry which is preliminary data.</text>
</comment>
<accession>A0A7K0E2A5</accession>
<keyword evidence="2" id="KW-1185">Reference proteome</keyword>
<evidence type="ECO:0000313" key="2">
    <source>
        <dbReference type="Proteomes" id="UP000431401"/>
    </source>
</evidence>
<reference evidence="1 2" key="1">
    <citation type="submission" date="2019-10" db="EMBL/GenBank/DDBJ databases">
        <title>Nocardia macrotermitis sp. nov. and Nocardia aurantia sp. nov., isolated from the gut of fungus growing-termite Macrotermes natalensis.</title>
        <authorList>
            <person name="Benndorf R."/>
            <person name="Schwitalla J."/>
            <person name="Martin K."/>
            <person name="De Beer W."/>
            <person name="Kaster A.-K."/>
            <person name="Vollmers J."/>
            <person name="Poulsen M."/>
            <person name="Beemelmanns C."/>
        </authorList>
    </citation>
    <scope>NUCLEOTIDE SEQUENCE [LARGE SCALE GENOMIC DNA]</scope>
    <source>
        <strain evidence="1 2">RB56</strain>
    </source>
</reference>
<dbReference type="AlphaFoldDB" id="A0A7K0E2A5"/>
<organism evidence="1 2">
    <name type="scientific">Nocardia aurantia</name>
    <dbReference type="NCBI Taxonomy" id="2585199"/>
    <lineage>
        <taxon>Bacteria</taxon>
        <taxon>Bacillati</taxon>
        <taxon>Actinomycetota</taxon>
        <taxon>Actinomycetes</taxon>
        <taxon>Mycobacteriales</taxon>
        <taxon>Nocardiaceae</taxon>
        <taxon>Nocardia</taxon>
    </lineage>
</organism>
<evidence type="ECO:0000313" key="1">
    <source>
        <dbReference type="EMBL" id="MQY31907.1"/>
    </source>
</evidence>
<name>A0A7K0E2A5_9NOCA</name>
<dbReference type="Proteomes" id="UP000431401">
    <property type="component" value="Unassembled WGS sequence"/>
</dbReference>